<dbReference type="EMBL" id="LC269922">
    <property type="protein sequence ID" value="BBA18686.1"/>
    <property type="molecule type" value="Genomic_DNA"/>
</dbReference>
<dbReference type="RefSeq" id="YP_001936304.1">
    <property type="nucleotide sequence ID" value="NC_010772.1"/>
</dbReference>
<dbReference type="EMBL" id="LC269918">
    <property type="protein sequence ID" value="BBA18180.1"/>
    <property type="molecule type" value="Genomic_DNA"/>
</dbReference>
<comment type="subcellular location">
    <subcellularLocation>
        <location evidence="1">Plastid</location>
    </subcellularLocation>
</comment>
<gene>
    <name evidence="5" type="primary">ycf35</name>
    <name evidence="7" type="synonym">ycf3</name>
    <name evidence="6" type="synonym">ycf35'</name>
    <name evidence="5" type="ordered locus">Heak293_Cp003</name>
    <name evidence="6" type="ordered locus">Heak293_Cp065</name>
</gene>
<evidence type="ECO:0000313" key="8">
    <source>
        <dbReference type="EMBL" id="BBA18270.1"/>
    </source>
</evidence>
<geneLocation type="chloroplast" evidence="5"/>
<dbReference type="EMBL" id="LC269923">
    <property type="protein sequence ID" value="BBA18873.1"/>
    <property type="molecule type" value="Genomic_DNA"/>
</dbReference>
<dbReference type="Pfam" id="PF06868">
    <property type="entry name" value="DUF1257"/>
    <property type="match status" value="1"/>
</dbReference>
<dbReference type="PANTHER" id="PTHR39638:SF2">
    <property type="entry name" value="YCF35"/>
    <property type="match status" value="1"/>
</dbReference>
<reference evidence="5" key="1">
    <citation type="journal article" date="2008" name="BMC Genomics">
        <title>Chloroplast genome sequencing analysis of Heterosigma akashiwo CCMP452 (West Atlantic) and NIES293 (West Pacific) strains.</title>
        <authorList>
            <person name="Cattolico R.A."/>
            <person name="Jacobs M.A."/>
            <person name="Zhou Y."/>
            <person name="Chang J."/>
            <person name="Duplessis M."/>
            <person name="Lybrand T."/>
            <person name="McKay J."/>
            <person name="Ong H.C."/>
            <person name="Sims E."/>
            <person name="Rocap G."/>
        </authorList>
    </citation>
    <scope>NUCLEOTIDE SEQUENCE [LARGE SCALE GENOMIC DNA]</scope>
    <source>
        <strain evidence="5">NIES 293</strain>
    </source>
</reference>
<dbReference type="EMBL" id="LC269924">
    <property type="protein sequence ID" value="BBA18963.1"/>
    <property type="molecule type" value="Genomic_DNA"/>
</dbReference>
<protein>
    <recommendedName>
        <fullName evidence="3">Uncharacterized protein ycf35</fullName>
    </recommendedName>
</protein>
<evidence type="ECO:0000256" key="3">
    <source>
        <dbReference type="ARBA" id="ARBA00021585"/>
    </source>
</evidence>
<evidence type="ECO:0000313" key="7">
    <source>
        <dbReference type="EMBL" id="BBA18132.1"/>
    </source>
</evidence>
<dbReference type="EMBL" id="LC269921">
    <property type="protein sequence ID" value="BBA18548.1"/>
    <property type="molecule type" value="Genomic_DNA"/>
</dbReference>
<evidence type="ECO:0000256" key="2">
    <source>
        <dbReference type="ARBA" id="ARBA00009068"/>
    </source>
</evidence>
<dbReference type="EMBL" id="LC269922">
    <property type="protein sequence ID" value="BBA18735.1"/>
    <property type="molecule type" value="Genomic_DNA"/>
</dbReference>
<name>B2XT12_HETAK</name>
<reference evidence="7" key="2">
    <citation type="submission" date="2017-05" db="EMBL/GenBank/DDBJ databases">
        <title>Chloroplast genome sequences of Heterosigma akashiwo, a bloom-forming raphidophyte.</title>
        <authorList>
            <person name="Ueki S."/>
        </authorList>
    </citation>
    <scope>NUCLEOTIDE SEQUENCE</scope>
    <source>
        <strain evidence="9">CCAP934/4</strain>
        <strain evidence="7">CCAP934/8</strain>
        <strain evidence="13">CCMP1596</strain>
        <strain evidence="10">CCMP2274</strain>
        <strain evidence="11">CCMP3374</strain>
        <strain evidence="8">EHUSP01</strain>
        <strain evidence="12">HaFk01</strain>
    </source>
</reference>
<keyword evidence="5" id="KW-0150">Chloroplast</keyword>
<dbReference type="PANTHER" id="PTHR39638">
    <property type="entry name" value="YCF35"/>
    <property type="match status" value="1"/>
</dbReference>
<evidence type="ECO:0000313" key="5">
    <source>
        <dbReference type="EMBL" id="ABV65910.1"/>
    </source>
</evidence>
<dbReference type="EMBL" id="EU168190">
    <property type="protein sequence ID" value="ABV65972.1"/>
    <property type="molecule type" value="Genomic_DNA"/>
</dbReference>
<evidence type="ECO:0000256" key="1">
    <source>
        <dbReference type="ARBA" id="ARBA00004474"/>
    </source>
</evidence>
<dbReference type="InterPro" id="IPR009666">
    <property type="entry name" value="Uncharacterised_Ycf35"/>
</dbReference>
<dbReference type="EMBL" id="LC269919">
    <property type="protein sequence ID" value="BBA18319.1"/>
    <property type="molecule type" value="Genomic_DNA"/>
</dbReference>
<evidence type="ECO:0000313" key="11">
    <source>
        <dbReference type="EMBL" id="BBA18686.1"/>
    </source>
</evidence>
<evidence type="ECO:0000256" key="4">
    <source>
        <dbReference type="ARBA" id="ARBA00022640"/>
    </source>
</evidence>
<organism evidence="5">
    <name type="scientific">Heterosigma akashiwo</name>
    <name type="common">Chromophytic alga</name>
    <name type="synonym">Heterosigma carterae</name>
    <dbReference type="NCBI Taxonomy" id="2829"/>
    <lineage>
        <taxon>Eukaryota</taxon>
        <taxon>Sar</taxon>
        <taxon>Stramenopiles</taxon>
        <taxon>Ochrophyta</taxon>
        <taxon>Raphidophyceae</taxon>
        <taxon>Chattonellales</taxon>
        <taxon>Chattonellaceae</taxon>
        <taxon>Heterosigma</taxon>
    </lineage>
</organism>
<evidence type="ECO:0000313" key="13">
    <source>
        <dbReference type="EMBL" id="BBA18963.1"/>
    </source>
</evidence>
<dbReference type="EMBL" id="LC269918">
    <property type="protein sequence ID" value="BBA18132.1"/>
    <property type="molecule type" value="Genomic_DNA"/>
</dbReference>
<accession>B2XT12</accession>
<comment type="similarity">
    <text evidence="2">Belongs to the ycf35 family.</text>
</comment>
<dbReference type="EMBL" id="LC269920">
    <property type="protein sequence ID" value="BBA18409.1"/>
    <property type="molecule type" value="Genomic_DNA"/>
</dbReference>
<dbReference type="EMBL" id="LC269924">
    <property type="protein sequence ID" value="BBA19012.1"/>
    <property type="molecule type" value="Genomic_DNA"/>
</dbReference>
<dbReference type="AlphaFoldDB" id="B2XT12"/>
<dbReference type="EMBL" id="LC269921">
    <property type="protein sequence ID" value="BBA18596.1"/>
    <property type="molecule type" value="Genomic_DNA"/>
</dbReference>
<keyword evidence="4 5" id="KW-0934">Plastid</keyword>
<dbReference type="EMBL" id="EU168190">
    <property type="protein sequence ID" value="ABV65910.1"/>
    <property type="molecule type" value="Genomic_DNA"/>
</dbReference>
<dbReference type="GO" id="GO:0009536">
    <property type="term" value="C:plastid"/>
    <property type="evidence" value="ECO:0007669"/>
    <property type="project" value="UniProtKB-SubCell"/>
</dbReference>
<evidence type="ECO:0000313" key="12">
    <source>
        <dbReference type="EMBL" id="BBA18825.1"/>
    </source>
</evidence>
<dbReference type="RefSeq" id="YP_001936366.1">
    <property type="nucleotide sequence ID" value="NC_010772.1"/>
</dbReference>
<evidence type="ECO:0000313" key="6">
    <source>
        <dbReference type="EMBL" id="ABV65972.1"/>
    </source>
</evidence>
<evidence type="ECO:0000313" key="9">
    <source>
        <dbReference type="EMBL" id="BBA18409.1"/>
    </source>
</evidence>
<sequence>MSHFTGLKTNISELILLIKTLDDLNIGWKKKNEVVNLFNGETQKCDLVIEQQNNHQIGFSKNGLVYELIYDEAFWQQSISVPNFKDQLNTYYSVNLVTKNLNQEGFEVIEQINETNFGNVKIKLNALRY</sequence>
<dbReference type="EMBL" id="LC269919">
    <property type="protein sequence ID" value="BBA18270.1"/>
    <property type="molecule type" value="Genomic_DNA"/>
</dbReference>
<dbReference type="EMBL" id="LC269923">
    <property type="protein sequence ID" value="BBA18825.1"/>
    <property type="molecule type" value="Genomic_DNA"/>
</dbReference>
<dbReference type="GeneID" id="6335608"/>
<dbReference type="GeneID" id="6335544"/>
<dbReference type="EMBL" id="LC269920">
    <property type="protein sequence ID" value="BBA18458.1"/>
    <property type="molecule type" value="Genomic_DNA"/>
</dbReference>
<evidence type="ECO:0000313" key="10">
    <source>
        <dbReference type="EMBL" id="BBA18548.1"/>
    </source>
</evidence>
<proteinExistence type="inferred from homology"/>